<gene>
    <name evidence="1" type="ORF">A3C86_01640</name>
</gene>
<dbReference type="EMBL" id="MFLD01000013">
    <property type="protein sequence ID" value="OGG60535.1"/>
    <property type="molecule type" value="Genomic_DNA"/>
</dbReference>
<reference evidence="1 2" key="1">
    <citation type="journal article" date="2016" name="Nat. Commun.">
        <title>Thousands of microbial genomes shed light on interconnected biogeochemical processes in an aquifer system.</title>
        <authorList>
            <person name="Anantharaman K."/>
            <person name="Brown C.T."/>
            <person name="Hug L.A."/>
            <person name="Sharon I."/>
            <person name="Castelle C.J."/>
            <person name="Probst A.J."/>
            <person name="Thomas B.C."/>
            <person name="Singh A."/>
            <person name="Wilkins M.J."/>
            <person name="Karaoz U."/>
            <person name="Brodie E.L."/>
            <person name="Williams K.H."/>
            <person name="Hubbard S.S."/>
            <person name="Banfield J.F."/>
        </authorList>
    </citation>
    <scope>NUCLEOTIDE SEQUENCE [LARGE SCALE GENOMIC DNA]</scope>
</reference>
<sequence length="227" mass="25211">MKGTPMKNGTPFNLGQLVKLQNFLNIGVATVLPIVAARLGKPQAVLKAFDGKGAVFARHLEPVLEQVIKSMLLLVPLKSLKFTLSARHEPSSFYKSRERLSVCDGFAKLVLPNAKPVEAGTTFEFDVSEIRTPQWENGMRDEEIEDSLNEEHFFDDSSVCAIIAEAITKQPRCEPGEFPVHNVRHILLYTRTSLVAFAGDGCEWYVNAWPRNVCTHGTGCWVLSPAK</sequence>
<name>A0A1F6DGL0_9BACT</name>
<accession>A0A1F6DGL0</accession>
<protein>
    <submittedName>
        <fullName evidence="1">Uncharacterized protein</fullName>
    </submittedName>
</protein>
<evidence type="ECO:0000313" key="2">
    <source>
        <dbReference type="Proteomes" id="UP000178042"/>
    </source>
</evidence>
<organism evidence="1 2">
    <name type="scientific">Candidatus Kaiserbacteria bacterium RIFCSPHIGHO2_02_FULL_49_16</name>
    <dbReference type="NCBI Taxonomy" id="1798490"/>
    <lineage>
        <taxon>Bacteria</taxon>
        <taxon>Candidatus Kaiseribacteriota</taxon>
    </lineage>
</organism>
<dbReference type="AlphaFoldDB" id="A0A1F6DGL0"/>
<proteinExistence type="predicted"/>
<dbReference type="Proteomes" id="UP000178042">
    <property type="component" value="Unassembled WGS sequence"/>
</dbReference>
<evidence type="ECO:0000313" key="1">
    <source>
        <dbReference type="EMBL" id="OGG60535.1"/>
    </source>
</evidence>
<comment type="caution">
    <text evidence="1">The sequence shown here is derived from an EMBL/GenBank/DDBJ whole genome shotgun (WGS) entry which is preliminary data.</text>
</comment>